<dbReference type="SUPFAM" id="SSF55331">
    <property type="entry name" value="Tautomerase/MIF"/>
    <property type="match status" value="1"/>
</dbReference>
<protein>
    <recommendedName>
        <fullName evidence="3">Phenylpyruvate tautomerase PptA (4-oxalocrotonate tautomerase family)</fullName>
    </recommendedName>
</protein>
<gene>
    <name evidence="1" type="ORF">JF539_26390</name>
</gene>
<name>A0A939ELD1_9HYPH</name>
<evidence type="ECO:0000313" key="2">
    <source>
        <dbReference type="Proteomes" id="UP000664096"/>
    </source>
</evidence>
<proteinExistence type="predicted"/>
<dbReference type="AlphaFoldDB" id="A0A939ELD1"/>
<dbReference type="EMBL" id="JAEKJZ010000008">
    <property type="protein sequence ID" value="MBN9673914.1"/>
    <property type="molecule type" value="Genomic_DNA"/>
</dbReference>
<evidence type="ECO:0008006" key="3">
    <source>
        <dbReference type="Google" id="ProtNLM"/>
    </source>
</evidence>
<dbReference type="InterPro" id="IPR014347">
    <property type="entry name" value="Tautomerase/MIF_sf"/>
</dbReference>
<reference evidence="1" key="1">
    <citation type="submission" date="2020-12" db="EMBL/GenBank/DDBJ databases">
        <title>Oil enriched cultivation method for isolating marine PHA-producing bacteria.</title>
        <authorList>
            <person name="Zheng W."/>
            <person name="Yu S."/>
            <person name="Huang Y."/>
        </authorList>
    </citation>
    <scope>NUCLEOTIDE SEQUENCE</scope>
    <source>
        <strain evidence="1">SY-2-12</strain>
    </source>
</reference>
<dbReference type="Gene3D" id="3.30.429.10">
    <property type="entry name" value="Macrophage Migration Inhibitory Factor"/>
    <property type="match status" value="1"/>
</dbReference>
<organism evidence="1 2">
    <name type="scientific">Roseibium aggregatum</name>
    <dbReference type="NCBI Taxonomy" id="187304"/>
    <lineage>
        <taxon>Bacteria</taxon>
        <taxon>Pseudomonadati</taxon>
        <taxon>Pseudomonadota</taxon>
        <taxon>Alphaproteobacteria</taxon>
        <taxon>Hyphomicrobiales</taxon>
        <taxon>Stappiaceae</taxon>
        <taxon>Roseibium</taxon>
    </lineage>
</organism>
<evidence type="ECO:0000313" key="1">
    <source>
        <dbReference type="EMBL" id="MBN9673914.1"/>
    </source>
</evidence>
<comment type="caution">
    <text evidence="1">The sequence shown here is derived from an EMBL/GenBank/DDBJ whole genome shotgun (WGS) entry which is preliminary data.</text>
</comment>
<accession>A0A939ELD1</accession>
<sequence>MPFIEVIDQDATEEMRELATSGMTEALCDAFKIKPEIVTCYYFSAPNYSYGHASKFGRNAENFRMFIKVHAFPRPQASKNEAARTMTEAVERAYGIDPKHIIVYFCDREPSDAFHAGLPSA</sequence>
<dbReference type="Proteomes" id="UP000664096">
    <property type="component" value="Unassembled WGS sequence"/>
</dbReference>
<dbReference type="RefSeq" id="WP_207144214.1">
    <property type="nucleotide sequence ID" value="NZ_JAEKJZ010000008.1"/>
</dbReference>